<sequence>MNYNQLGKSTIQVSEISFGCMSLGPDHAAGTDLLHRARASGITLFDTADLYDKGANETLVGQAFKGQRQQVVLATKVGNQWRPDGSGWDWNPTKAYILQAVEHSLRRLQTDYIDLYQLHGGTLDDPIDETIEAFERLKEQGKIREYGISSIRPNVIREYVRKSSVASVMMQYSLLDRRPEESCFALLQEHQISVLTRGSYAQGLLVDKPAKPYLNYSEAEVQRAAAVVQQVAAGSHTPAEVAVGFVLQEPAVTSAVLGIRTDQQLDDAIRAATRQPLSAAELAMLRQAIPVNRYEQHR</sequence>
<proteinExistence type="predicted"/>
<dbReference type="InterPro" id="IPR020471">
    <property type="entry name" value="AKR"/>
</dbReference>
<dbReference type="RefSeq" id="WP_226178003.1">
    <property type="nucleotide sequence ID" value="NZ_JAJADR010000006.1"/>
</dbReference>
<dbReference type="PANTHER" id="PTHR43312:SF1">
    <property type="entry name" value="NADP-DEPENDENT OXIDOREDUCTASE DOMAIN-CONTAINING PROTEIN"/>
    <property type="match status" value="1"/>
</dbReference>
<evidence type="ECO:0000313" key="3">
    <source>
        <dbReference type="Proteomes" id="UP001165296"/>
    </source>
</evidence>
<dbReference type="Gene3D" id="3.20.20.100">
    <property type="entry name" value="NADP-dependent oxidoreductase domain"/>
    <property type="match status" value="1"/>
</dbReference>
<reference evidence="2" key="1">
    <citation type="submission" date="2021-10" db="EMBL/GenBank/DDBJ databases">
        <authorList>
            <person name="Dean J.D."/>
            <person name="Kim M.K."/>
            <person name="Newey C.N."/>
            <person name="Stoker T.S."/>
            <person name="Thompson D.W."/>
            <person name="Grose J.H."/>
        </authorList>
    </citation>
    <scope>NUCLEOTIDE SEQUENCE</scope>
    <source>
        <strain evidence="2">BT178</strain>
    </source>
</reference>
<dbReference type="Proteomes" id="UP001165296">
    <property type="component" value="Unassembled WGS sequence"/>
</dbReference>
<organism evidence="2 3">
    <name type="scientific">Hymenobacter lucidus</name>
    <dbReference type="NCBI Taxonomy" id="2880930"/>
    <lineage>
        <taxon>Bacteria</taxon>
        <taxon>Pseudomonadati</taxon>
        <taxon>Bacteroidota</taxon>
        <taxon>Cytophagia</taxon>
        <taxon>Cytophagales</taxon>
        <taxon>Hymenobacteraceae</taxon>
        <taxon>Hymenobacter</taxon>
    </lineage>
</organism>
<gene>
    <name evidence="2" type="ORF">LGH74_18825</name>
</gene>
<dbReference type="InterPro" id="IPR053135">
    <property type="entry name" value="AKR2_Oxidoreductase"/>
</dbReference>
<dbReference type="SUPFAM" id="SSF51430">
    <property type="entry name" value="NAD(P)-linked oxidoreductase"/>
    <property type="match status" value="1"/>
</dbReference>
<dbReference type="EMBL" id="JAJADR010000006">
    <property type="protein sequence ID" value="MCB2410051.1"/>
    <property type="molecule type" value="Genomic_DNA"/>
</dbReference>
<dbReference type="CDD" id="cd19086">
    <property type="entry name" value="AKR_AKR11C1"/>
    <property type="match status" value="1"/>
</dbReference>
<name>A0ABS8AVQ6_9BACT</name>
<dbReference type="PANTHER" id="PTHR43312">
    <property type="entry name" value="D-THREO-ALDOSE 1-DEHYDROGENASE"/>
    <property type="match status" value="1"/>
</dbReference>
<feature type="domain" description="NADP-dependent oxidoreductase" evidence="1">
    <location>
        <begin position="16"/>
        <end position="288"/>
    </location>
</feature>
<accession>A0ABS8AVQ6</accession>
<keyword evidence="3" id="KW-1185">Reference proteome</keyword>
<protein>
    <submittedName>
        <fullName evidence="2">Aldo/keto reductase</fullName>
    </submittedName>
</protein>
<dbReference type="PRINTS" id="PR00069">
    <property type="entry name" value="ALDKETRDTASE"/>
</dbReference>
<dbReference type="Pfam" id="PF00248">
    <property type="entry name" value="Aldo_ket_red"/>
    <property type="match status" value="1"/>
</dbReference>
<comment type="caution">
    <text evidence="2">The sequence shown here is derived from an EMBL/GenBank/DDBJ whole genome shotgun (WGS) entry which is preliminary data.</text>
</comment>
<evidence type="ECO:0000259" key="1">
    <source>
        <dbReference type="Pfam" id="PF00248"/>
    </source>
</evidence>
<dbReference type="InterPro" id="IPR036812">
    <property type="entry name" value="NAD(P)_OxRdtase_dom_sf"/>
</dbReference>
<dbReference type="InterPro" id="IPR023210">
    <property type="entry name" value="NADP_OxRdtase_dom"/>
</dbReference>
<evidence type="ECO:0000313" key="2">
    <source>
        <dbReference type="EMBL" id="MCB2410051.1"/>
    </source>
</evidence>